<feature type="domain" description="PH" evidence="6">
    <location>
        <begin position="245"/>
        <end position="346"/>
    </location>
</feature>
<evidence type="ECO:0000313" key="8">
    <source>
        <dbReference type="Proteomes" id="UP000697127"/>
    </source>
</evidence>
<dbReference type="SUPFAM" id="SSF50729">
    <property type="entry name" value="PH domain-like"/>
    <property type="match status" value="1"/>
</dbReference>
<evidence type="ECO:0000259" key="6">
    <source>
        <dbReference type="PROSITE" id="PS50003"/>
    </source>
</evidence>
<dbReference type="Pfam" id="PF00169">
    <property type="entry name" value="PH"/>
    <property type="match status" value="1"/>
</dbReference>
<dbReference type="PROSITE" id="PS50297">
    <property type="entry name" value="ANK_REP_REGION"/>
    <property type="match status" value="1"/>
</dbReference>
<feature type="repeat" description="ANK" evidence="3">
    <location>
        <begin position="75"/>
        <end position="96"/>
    </location>
</feature>
<evidence type="ECO:0000313" key="7">
    <source>
        <dbReference type="EMBL" id="KAG0687462.1"/>
    </source>
</evidence>
<dbReference type="Gene3D" id="1.25.40.20">
    <property type="entry name" value="Ankyrin repeat-containing domain"/>
    <property type="match status" value="1"/>
</dbReference>
<evidence type="ECO:0000256" key="2">
    <source>
        <dbReference type="ARBA" id="ARBA00022833"/>
    </source>
</evidence>
<dbReference type="PANTHER" id="PTHR23180">
    <property type="entry name" value="CENTAURIN/ARF"/>
    <property type="match status" value="1"/>
</dbReference>
<dbReference type="Pfam" id="PF12796">
    <property type="entry name" value="Ank_2"/>
    <property type="match status" value="1"/>
</dbReference>
<feature type="region of interest" description="Disordered" evidence="5">
    <location>
        <begin position="431"/>
        <end position="476"/>
    </location>
</feature>
<dbReference type="GO" id="GO:0005737">
    <property type="term" value="C:cytoplasm"/>
    <property type="evidence" value="ECO:0007669"/>
    <property type="project" value="UniProtKB-SubCell"/>
</dbReference>
<comment type="subcellular location">
    <subcellularLocation>
        <location evidence="4">Cytoplasm</location>
    </subcellularLocation>
</comment>
<keyword evidence="3 4" id="KW-0040">ANK repeat</keyword>
<dbReference type="InterPro" id="IPR045258">
    <property type="entry name" value="ACAP1/2/3-like"/>
</dbReference>
<evidence type="ECO:0000256" key="5">
    <source>
        <dbReference type="SAM" id="MobiDB-lite"/>
    </source>
</evidence>
<dbReference type="EMBL" id="PUHW01000257">
    <property type="protein sequence ID" value="KAG0687462.1"/>
    <property type="molecule type" value="Genomic_DNA"/>
</dbReference>
<organism evidence="7 8">
    <name type="scientific">Pichia californica</name>
    <dbReference type="NCBI Taxonomy" id="460514"/>
    <lineage>
        <taxon>Eukaryota</taxon>
        <taxon>Fungi</taxon>
        <taxon>Dikarya</taxon>
        <taxon>Ascomycota</taxon>
        <taxon>Saccharomycotina</taxon>
        <taxon>Pichiomycetes</taxon>
        <taxon>Pichiales</taxon>
        <taxon>Pichiaceae</taxon>
        <taxon>Pichia</taxon>
    </lineage>
</organism>
<dbReference type="PROSITE" id="PS50003">
    <property type="entry name" value="PH_DOMAIN"/>
    <property type="match status" value="1"/>
</dbReference>
<dbReference type="GO" id="GO:0008270">
    <property type="term" value="F:zinc ion binding"/>
    <property type="evidence" value="ECO:0007669"/>
    <property type="project" value="UniProtKB-KW"/>
</dbReference>
<evidence type="ECO:0000256" key="4">
    <source>
        <dbReference type="RuleBase" id="RU369028"/>
    </source>
</evidence>
<reference evidence="7" key="1">
    <citation type="submission" date="2020-11" db="EMBL/GenBank/DDBJ databases">
        <title>Kefir isolates.</title>
        <authorList>
            <person name="Marcisauskas S."/>
            <person name="Kim Y."/>
            <person name="Blasche S."/>
        </authorList>
    </citation>
    <scope>NUCLEOTIDE SEQUENCE</scope>
    <source>
        <strain evidence="7">Olga-1</strain>
    </source>
</reference>
<comment type="caution">
    <text evidence="7">The sequence shown here is derived from an EMBL/GenBank/DDBJ whole genome shotgun (WGS) entry which is preliminary data.</text>
</comment>
<keyword evidence="8" id="KW-1185">Reference proteome</keyword>
<dbReference type="SUPFAM" id="SSF48403">
    <property type="entry name" value="Ankyrin repeat"/>
    <property type="match status" value="1"/>
</dbReference>
<dbReference type="InterPro" id="IPR002110">
    <property type="entry name" value="Ankyrin_rpt"/>
</dbReference>
<dbReference type="GO" id="GO:0005096">
    <property type="term" value="F:GTPase activator activity"/>
    <property type="evidence" value="ECO:0007669"/>
    <property type="project" value="UniProtKB-KW"/>
</dbReference>
<feature type="non-terminal residue" evidence="7">
    <location>
        <position position="476"/>
    </location>
</feature>
<keyword evidence="4" id="KW-0963">Cytoplasm</keyword>
<protein>
    <recommendedName>
        <fullName evidence="4">ADP-ribosylation factor GTPase-activating protein</fullName>
    </recommendedName>
</protein>
<dbReference type="AlphaFoldDB" id="A0A9P6WI91"/>
<accession>A0A9P6WI91</accession>
<dbReference type="PROSITE" id="PS50088">
    <property type="entry name" value="ANK_REPEAT"/>
    <property type="match status" value="1"/>
</dbReference>
<keyword evidence="1 4" id="KW-0479">Metal-binding</keyword>
<dbReference type="OrthoDB" id="1854502at2759"/>
<dbReference type="InterPro" id="IPR036770">
    <property type="entry name" value="Ankyrin_rpt-contain_sf"/>
</dbReference>
<keyword evidence="4" id="KW-0863">Zinc-finger</keyword>
<dbReference type="PANTHER" id="PTHR23180:SF160">
    <property type="entry name" value="ADP-RIBOSYLATION FACTOR GTPASE-ACTIVATING PROTEIN EFFECTOR PROTEIN 1"/>
    <property type="match status" value="1"/>
</dbReference>
<evidence type="ECO:0000256" key="3">
    <source>
        <dbReference type="PROSITE-ProRule" id="PRU00023"/>
    </source>
</evidence>
<dbReference type="SMART" id="SM00233">
    <property type="entry name" value="PH"/>
    <property type="match status" value="1"/>
</dbReference>
<gene>
    <name evidence="7" type="ORF">C6P40_002303</name>
</gene>
<evidence type="ECO:0000256" key="1">
    <source>
        <dbReference type="ARBA" id="ARBA00022723"/>
    </source>
</evidence>
<keyword evidence="4" id="KW-0677">Repeat</keyword>
<keyword evidence="4" id="KW-0343">GTPase activation</keyword>
<dbReference type="Proteomes" id="UP000697127">
    <property type="component" value="Unassembled WGS sequence"/>
</dbReference>
<dbReference type="SMART" id="SM00248">
    <property type="entry name" value="ANK"/>
    <property type="match status" value="3"/>
</dbReference>
<sequence length="476" mass="54499">MNPSLMKLKLLDVLRNNDSTKLLDLIQQIDSEPTNYDLAKLKNELLLFAVQVGPLSITKFIIENDLVDINTQDSEGNTALHLAAISNRNDIIEYLLHLPLINDCIYNNNLKQPVQCTTNPQTIQLMEYLRNKHIEKIASQLRQGFESRNFDLLDKLLNNQRDKELLDINGTDPITGDTVLIEFVKKDDYDMVKFILNHGGDPFKRSLSGKLPEESTTNLQMKLIIEESFNKQNIMESIAHPQEGSPTCKGFLKKWTNFAGGYKLRWFVLDNEARLSYYKSPNDMNNTCRGLIHLAHAMLRVDSSENTKFEIIIQNPSDGSPVRWHLKAEHSTEAQKWIWVLQNAIRYAKDNLKKQRKSVMLSHILNEDLPNDQRQPQPSIIFEDDESPEQIQFHSRPITPSSIHIPESYGLDDALALEGHKSVSSILLEKNPHDDNYVNGDNENNNNDDNDDNINNTDVNDDDNNNDDSNNNNNNN</sequence>
<proteinExistence type="predicted"/>
<dbReference type="InterPro" id="IPR001849">
    <property type="entry name" value="PH_domain"/>
</dbReference>
<keyword evidence="2 4" id="KW-0862">Zinc</keyword>
<comment type="function">
    <text evidence="4">GTPase-activating protein for the ADP ribosylation factor family.</text>
</comment>
<dbReference type="Gene3D" id="2.30.29.30">
    <property type="entry name" value="Pleckstrin-homology domain (PH domain)/Phosphotyrosine-binding domain (PTB)"/>
    <property type="match status" value="1"/>
</dbReference>
<feature type="compositionally biased region" description="Low complexity" evidence="5">
    <location>
        <begin position="467"/>
        <end position="476"/>
    </location>
</feature>
<name>A0A9P6WI91_9ASCO</name>
<dbReference type="InterPro" id="IPR011993">
    <property type="entry name" value="PH-like_dom_sf"/>
</dbReference>